<gene>
    <name evidence="5" type="ORF">GPAL_1558</name>
</gene>
<name>K6ZDL4_9ALTE</name>
<dbReference type="SUPFAM" id="SSF53474">
    <property type="entry name" value="alpha/beta-Hydrolases"/>
    <property type="match status" value="1"/>
</dbReference>
<keyword evidence="3" id="KW-0732">Signal</keyword>
<evidence type="ECO:0000256" key="3">
    <source>
        <dbReference type="SAM" id="SignalP"/>
    </source>
</evidence>
<evidence type="ECO:0000256" key="2">
    <source>
        <dbReference type="SAM" id="MobiDB-lite"/>
    </source>
</evidence>
<feature type="signal peptide" evidence="3">
    <location>
        <begin position="1"/>
        <end position="21"/>
    </location>
</feature>
<accession>K6ZDL4</accession>
<dbReference type="InterPro" id="IPR000639">
    <property type="entry name" value="Epox_hydrolase-like"/>
</dbReference>
<dbReference type="RefSeq" id="WP_006010591.1">
    <property type="nucleotide sequence ID" value="NZ_AUAV01000015.1"/>
</dbReference>
<reference evidence="6" key="1">
    <citation type="journal article" date="2014" name="Environ. Microbiol.">
        <title>Comparative genomics of the marine bacterial genus Glaciecola reveals the high degree of genomic diversity and genomic characteristic for cold adaptation.</title>
        <authorList>
            <person name="Qin Q.L."/>
            <person name="Xie B.B."/>
            <person name="Yu Y."/>
            <person name="Shu Y.L."/>
            <person name="Rong J.C."/>
            <person name="Zhang Y.J."/>
            <person name="Zhao D.L."/>
            <person name="Chen X.L."/>
            <person name="Zhang X.Y."/>
            <person name="Chen B."/>
            <person name="Zhou B.C."/>
            <person name="Zhang Y.Z."/>
        </authorList>
    </citation>
    <scope>NUCLEOTIDE SEQUENCE [LARGE SCALE GENOMIC DNA]</scope>
    <source>
        <strain evidence="6">ACAM 615</strain>
    </source>
</reference>
<dbReference type="InterPro" id="IPR029058">
    <property type="entry name" value="AB_hydrolase_fold"/>
</dbReference>
<feature type="chain" id="PRO_5003900829" evidence="3">
    <location>
        <begin position="22"/>
        <end position="336"/>
    </location>
</feature>
<organism evidence="5 6">
    <name type="scientific">Brumicola pallidula DSM 14239 = ACAM 615</name>
    <dbReference type="NCBI Taxonomy" id="1121922"/>
    <lineage>
        <taxon>Bacteria</taxon>
        <taxon>Pseudomonadati</taxon>
        <taxon>Pseudomonadota</taxon>
        <taxon>Gammaproteobacteria</taxon>
        <taxon>Alteromonadales</taxon>
        <taxon>Alteromonadaceae</taxon>
        <taxon>Brumicola</taxon>
    </lineage>
</organism>
<evidence type="ECO:0000259" key="4">
    <source>
        <dbReference type="Pfam" id="PF00561"/>
    </source>
</evidence>
<dbReference type="STRING" id="1121922.GCA_000428905_02817"/>
<dbReference type="PANTHER" id="PTHR43329">
    <property type="entry name" value="EPOXIDE HYDROLASE"/>
    <property type="match status" value="1"/>
</dbReference>
<keyword evidence="6" id="KW-1185">Reference proteome</keyword>
<dbReference type="Pfam" id="PF00561">
    <property type="entry name" value="Abhydrolase_1"/>
    <property type="match status" value="1"/>
</dbReference>
<dbReference type="Proteomes" id="UP000006251">
    <property type="component" value="Unassembled WGS sequence"/>
</dbReference>
<dbReference type="EMBL" id="BAEQ01000024">
    <property type="protein sequence ID" value="GAC28422.1"/>
    <property type="molecule type" value="Genomic_DNA"/>
</dbReference>
<feature type="region of interest" description="Disordered" evidence="2">
    <location>
        <begin position="317"/>
        <end position="336"/>
    </location>
</feature>
<protein>
    <submittedName>
        <fullName evidence="5">Hydrolase, alpha/beta fold family</fullName>
    </submittedName>
</protein>
<evidence type="ECO:0000256" key="1">
    <source>
        <dbReference type="ARBA" id="ARBA00022801"/>
    </source>
</evidence>
<comment type="caution">
    <text evidence="5">The sequence shown here is derived from an EMBL/GenBank/DDBJ whole genome shotgun (WGS) entry which is preliminary data.</text>
</comment>
<dbReference type="Gene3D" id="3.40.50.1820">
    <property type="entry name" value="alpha/beta hydrolase"/>
    <property type="match status" value="1"/>
</dbReference>
<keyword evidence="1 5" id="KW-0378">Hydrolase</keyword>
<feature type="domain" description="AB hydrolase-1" evidence="4">
    <location>
        <begin position="53"/>
        <end position="300"/>
    </location>
</feature>
<evidence type="ECO:0000313" key="6">
    <source>
        <dbReference type="Proteomes" id="UP000006251"/>
    </source>
</evidence>
<evidence type="ECO:0000313" key="5">
    <source>
        <dbReference type="EMBL" id="GAC28422.1"/>
    </source>
</evidence>
<dbReference type="AlphaFoldDB" id="K6ZDL4"/>
<dbReference type="OrthoDB" id="5296151at2"/>
<dbReference type="GO" id="GO:0016787">
    <property type="term" value="F:hydrolase activity"/>
    <property type="evidence" value="ECO:0007669"/>
    <property type="project" value="UniProtKB-KW"/>
</dbReference>
<dbReference type="InterPro" id="IPR000073">
    <property type="entry name" value="AB_hydrolase_1"/>
</dbReference>
<sequence>MNKILTAIAMLAMVMTQVVNAASDDATFLETVKHGYADSNGVKIHYVELGKGPLVLMIHGFPDFWYTWRHQMQALASDYRVVAIDQRGYNKSDAPMLVEDYAFPALLGDVAAVIRHLGEDKATIVGHDWGASVAWQFAIHMPQMTEKLVILNVPHPNGFLRELAQNHSQQEASSYARQFIAGKPTDPKILFGEPMNPKTLASWVKDNVAQRHYVEAFGRSSFTAMLNYYKANYPRKPYKDAWEHAKTKPLPKLQMPVLMFHGLDDWALKAHGLNGTWDWIDKDFTLVTVPGAGHFVQHDAAELVSTTIKSWLLARPNNQPQLSSPQTNVDVSENTK</sequence>
<dbReference type="PRINTS" id="PR00412">
    <property type="entry name" value="EPOXHYDRLASE"/>
</dbReference>
<dbReference type="PRINTS" id="PR00111">
    <property type="entry name" value="ABHYDROLASE"/>
</dbReference>
<proteinExistence type="predicted"/>